<evidence type="ECO:0000256" key="2">
    <source>
        <dbReference type="ARBA" id="ARBA00022842"/>
    </source>
</evidence>
<dbReference type="GO" id="GO:0031123">
    <property type="term" value="P:RNA 3'-end processing"/>
    <property type="evidence" value="ECO:0007669"/>
    <property type="project" value="TreeGrafter"/>
</dbReference>
<dbReference type="SUPFAM" id="SSF81301">
    <property type="entry name" value="Nucleotidyltransferase"/>
    <property type="match status" value="1"/>
</dbReference>
<feature type="region of interest" description="Disordered" evidence="3">
    <location>
        <begin position="617"/>
        <end position="661"/>
    </location>
</feature>
<sequence length="661" mass="73036">MVAASALAEDGEAEDFDDRPALSSWIGLSDEVLLEEDEERNAKQAKRNSRIRGLLKGRKDAAAEKKQPEVRAQPLGDVAELGALKRKVANEEAHLPPWFVLRDEPKSVSLRLHEELLDFTAFMRPSVDEAAARQSFLSCLQASARSLWEQSEVHLFGSSSTGLNLPIADMDFAIAEVRGLRATTAMKQLAERLLEKEEVSKVEVVQSARVPVMKIQQRSTGLWADVVVNRVDGLETSQFIREQMQIYPALAPLVLFLKLFLLQRGLQDTFTGGMGSYVLVCVVLSFLQRHPSARNPQKHAVTTLGNLLLDFFRHYSQDFRYARSGISVLKGGSLFDRVARGWTATTRTGGATLCMESPLEPTVDIGSRVFKIGVIRAAFNHAYHVLAGLLLAKEPCEGSLLCPHLIRPDHKVIEQRYQLLEEQPLPHLQAEGRLESDEEEGKEPEEPSAKRRRGEDAAEPEGTEELEVVDDVQLDQDEQGPSGGSDTEDEFEGEEGELAAAVGEEDPLAGVLDLLMAADDEAGLETVELTLGLAEGLDGAETAADGEEAEEEVGAELVMFEEEVEDTEAQEERQLFLQVQAQVQAEEQQVLRMMEQLGANEEEALEVEAQLDEQIPLAELGESEEQLGGPAEEIQLADLGDEEEEEEEEKEEDAFPAFMPF</sequence>
<dbReference type="InterPro" id="IPR002058">
    <property type="entry name" value="PAP_assoc"/>
</dbReference>
<dbReference type="EMBL" id="CAJNNW010035280">
    <property type="protein sequence ID" value="CAE8726794.1"/>
    <property type="molecule type" value="Genomic_DNA"/>
</dbReference>
<dbReference type="GO" id="GO:0043634">
    <property type="term" value="P:polyadenylation-dependent ncRNA catabolic process"/>
    <property type="evidence" value="ECO:0007669"/>
    <property type="project" value="TreeGrafter"/>
</dbReference>
<feature type="region of interest" description="Disordered" evidence="3">
    <location>
        <begin position="37"/>
        <end position="69"/>
    </location>
</feature>
<dbReference type="GO" id="GO:0031499">
    <property type="term" value="C:TRAMP complex"/>
    <property type="evidence" value="ECO:0007669"/>
    <property type="project" value="TreeGrafter"/>
</dbReference>
<dbReference type="AlphaFoldDB" id="A0A813LFN8"/>
<evidence type="ECO:0000313" key="6">
    <source>
        <dbReference type="EMBL" id="CAE8726794.1"/>
    </source>
</evidence>
<dbReference type="CDD" id="cd05402">
    <property type="entry name" value="NT_PAP_TUTase"/>
    <property type="match status" value="1"/>
</dbReference>
<dbReference type="InterPro" id="IPR054708">
    <property type="entry name" value="MTPAP-like_central"/>
</dbReference>
<dbReference type="PANTHER" id="PTHR23092:SF15">
    <property type="entry name" value="INACTIVE NON-CANONICAL POLY(A) RNA POLYMERASE PROTEIN TRF4-2-RELATED"/>
    <property type="match status" value="1"/>
</dbReference>
<evidence type="ECO:0000313" key="7">
    <source>
        <dbReference type="Proteomes" id="UP000626109"/>
    </source>
</evidence>
<dbReference type="GO" id="GO:0003729">
    <property type="term" value="F:mRNA binding"/>
    <property type="evidence" value="ECO:0007669"/>
    <property type="project" value="TreeGrafter"/>
</dbReference>
<feature type="region of interest" description="Disordered" evidence="3">
    <location>
        <begin position="424"/>
        <end position="497"/>
    </location>
</feature>
<dbReference type="GO" id="GO:1990817">
    <property type="term" value="F:poly(A) RNA polymerase activity"/>
    <property type="evidence" value="ECO:0007669"/>
    <property type="project" value="InterPro"/>
</dbReference>
<proteinExistence type="predicted"/>
<keyword evidence="1" id="KW-0479">Metal-binding</keyword>
<feature type="compositionally biased region" description="Acidic residues" evidence="3">
    <location>
        <begin position="457"/>
        <end position="478"/>
    </location>
</feature>
<dbReference type="GO" id="GO:0005730">
    <property type="term" value="C:nucleolus"/>
    <property type="evidence" value="ECO:0007669"/>
    <property type="project" value="TreeGrafter"/>
</dbReference>
<dbReference type="Pfam" id="PF03828">
    <property type="entry name" value="PAP_assoc"/>
    <property type="match status" value="1"/>
</dbReference>
<accession>A0A813LFN8</accession>
<feature type="compositionally biased region" description="Basic residues" evidence="3">
    <location>
        <begin position="43"/>
        <end position="56"/>
    </location>
</feature>
<feature type="compositionally biased region" description="Basic and acidic residues" evidence="3">
    <location>
        <begin position="57"/>
        <end position="69"/>
    </location>
</feature>
<keyword evidence="2" id="KW-0460">Magnesium</keyword>
<name>A0A813LFN8_POLGL</name>
<evidence type="ECO:0000259" key="4">
    <source>
        <dbReference type="Pfam" id="PF03828"/>
    </source>
</evidence>
<feature type="compositionally biased region" description="Acidic residues" evidence="3">
    <location>
        <begin position="486"/>
        <end position="497"/>
    </location>
</feature>
<dbReference type="PANTHER" id="PTHR23092">
    <property type="entry name" value="POLY(A) RNA POLYMERASE"/>
    <property type="match status" value="1"/>
</dbReference>
<protein>
    <recommendedName>
        <fullName evidence="8">Polynucleotide adenylyltransferase</fullName>
    </recommendedName>
</protein>
<feature type="domain" description="Poly(A) RNA polymerase mitochondrial-like central palm" evidence="5">
    <location>
        <begin position="112"/>
        <end position="241"/>
    </location>
</feature>
<dbReference type="Proteomes" id="UP000626109">
    <property type="component" value="Unassembled WGS sequence"/>
</dbReference>
<feature type="compositionally biased region" description="Basic and acidic residues" evidence="3">
    <location>
        <begin position="444"/>
        <end position="456"/>
    </location>
</feature>
<feature type="compositionally biased region" description="Acidic residues" evidence="3">
    <location>
        <begin position="639"/>
        <end position="654"/>
    </location>
</feature>
<dbReference type="SUPFAM" id="SSF81631">
    <property type="entry name" value="PAP/OAS1 substrate-binding domain"/>
    <property type="match status" value="1"/>
</dbReference>
<dbReference type="InterPro" id="IPR045862">
    <property type="entry name" value="Trf4-like"/>
</dbReference>
<dbReference type="GO" id="GO:0046872">
    <property type="term" value="F:metal ion binding"/>
    <property type="evidence" value="ECO:0007669"/>
    <property type="project" value="UniProtKB-KW"/>
</dbReference>
<evidence type="ECO:0008006" key="8">
    <source>
        <dbReference type="Google" id="ProtNLM"/>
    </source>
</evidence>
<dbReference type="Pfam" id="PF22600">
    <property type="entry name" value="MTPAP-like_central"/>
    <property type="match status" value="1"/>
</dbReference>
<reference evidence="6" key="1">
    <citation type="submission" date="2021-02" db="EMBL/GenBank/DDBJ databases">
        <authorList>
            <person name="Dougan E. K."/>
            <person name="Rhodes N."/>
            <person name="Thang M."/>
            <person name="Chan C."/>
        </authorList>
    </citation>
    <scope>NUCLEOTIDE SEQUENCE</scope>
</reference>
<dbReference type="Gene3D" id="3.30.460.10">
    <property type="entry name" value="Beta Polymerase, domain 2"/>
    <property type="match status" value="1"/>
</dbReference>
<organism evidence="6 7">
    <name type="scientific">Polarella glacialis</name>
    <name type="common">Dinoflagellate</name>
    <dbReference type="NCBI Taxonomy" id="89957"/>
    <lineage>
        <taxon>Eukaryota</taxon>
        <taxon>Sar</taxon>
        <taxon>Alveolata</taxon>
        <taxon>Dinophyceae</taxon>
        <taxon>Suessiales</taxon>
        <taxon>Suessiaceae</taxon>
        <taxon>Polarella</taxon>
    </lineage>
</organism>
<evidence type="ECO:0000259" key="5">
    <source>
        <dbReference type="Pfam" id="PF22600"/>
    </source>
</evidence>
<evidence type="ECO:0000256" key="1">
    <source>
        <dbReference type="ARBA" id="ARBA00022723"/>
    </source>
</evidence>
<dbReference type="Gene3D" id="1.10.1410.10">
    <property type="match status" value="1"/>
</dbReference>
<comment type="caution">
    <text evidence="6">The sequence shown here is derived from an EMBL/GenBank/DDBJ whole genome shotgun (WGS) entry which is preliminary data.</text>
</comment>
<feature type="domain" description="PAP-associated" evidence="4">
    <location>
        <begin position="303"/>
        <end position="362"/>
    </location>
</feature>
<gene>
    <name evidence="6" type="ORF">PGLA2088_LOCUS44603</name>
</gene>
<evidence type="ECO:0000256" key="3">
    <source>
        <dbReference type="SAM" id="MobiDB-lite"/>
    </source>
</evidence>
<dbReference type="InterPro" id="IPR043519">
    <property type="entry name" value="NT_sf"/>
</dbReference>